<organism evidence="1 2">
    <name type="scientific">Streptomyces achromogenes</name>
    <dbReference type="NCBI Taxonomy" id="67255"/>
    <lineage>
        <taxon>Bacteria</taxon>
        <taxon>Bacillati</taxon>
        <taxon>Actinomycetota</taxon>
        <taxon>Actinomycetes</taxon>
        <taxon>Kitasatosporales</taxon>
        <taxon>Streptomycetaceae</taxon>
        <taxon>Streptomyces</taxon>
    </lineage>
</organism>
<evidence type="ECO:0000313" key="2">
    <source>
        <dbReference type="Proteomes" id="UP001622557"/>
    </source>
</evidence>
<dbReference type="InterPro" id="IPR015797">
    <property type="entry name" value="NUDIX_hydrolase-like_dom_sf"/>
</dbReference>
<dbReference type="RefSeq" id="WP_405447783.1">
    <property type="nucleotide sequence ID" value="NZ_CP108164.1"/>
</dbReference>
<dbReference type="GeneID" id="97281953"/>
<keyword evidence="2" id="KW-1185">Reference proteome</keyword>
<dbReference type="SUPFAM" id="SSF55811">
    <property type="entry name" value="Nudix"/>
    <property type="match status" value="1"/>
</dbReference>
<gene>
    <name evidence="1" type="ORF">OG350_15980</name>
</gene>
<sequence length="123" mass="13511">MHKDTDFKNPPGRRIGALAIIRDREGSVLLVKKAYKEGKSWGLPGGAAHALFDGGTAKDAETLLPEYEGEEPEIIGIQFVPLYNLSDFVTPLTEKRIRFAVGILEDDFPSSVYLAEGRSLTYG</sequence>
<proteinExistence type="predicted"/>
<dbReference type="EMBL" id="CP108164">
    <property type="protein sequence ID" value="WTQ81729.1"/>
    <property type="molecule type" value="Genomic_DNA"/>
</dbReference>
<evidence type="ECO:0000313" key="1">
    <source>
        <dbReference type="EMBL" id="WTQ81729.1"/>
    </source>
</evidence>
<dbReference type="GO" id="GO:0016787">
    <property type="term" value="F:hydrolase activity"/>
    <property type="evidence" value="ECO:0007669"/>
    <property type="project" value="UniProtKB-KW"/>
</dbReference>
<keyword evidence="1" id="KW-0378">Hydrolase</keyword>
<protein>
    <submittedName>
        <fullName evidence="1">NUDIX hydrolase</fullName>
    </submittedName>
</protein>
<accession>A0ABZ1KQZ3</accession>
<dbReference type="Proteomes" id="UP001622557">
    <property type="component" value="Chromosome"/>
</dbReference>
<name>A0ABZ1KQZ3_STRAH</name>
<reference evidence="1 2" key="1">
    <citation type="submission" date="2022-10" db="EMBL/GenBank/DDBJ databases">
        <title>The complete genomes of actinobacterial strains from the NBC collection.</title>
        <authorList>
            <person name="Joergensen T.S."/>
            <person name="Alvarez Arevalo M."/>
            <person name="Sterndorff E.B."/>
            <person name="Faurdal D."/>
            <person name="Vuksanovic O."/>
            <person name="Mourched A.-S."/>
            <person name="Charusanti P."/>
            <person name="Shaw S."/>
            <person name="Blin K."/>
            <person name="Weber T."/>
        </authorList>
    </citation>
    <scope>NUCLEOTIDE SEQUENCE [LARGE SCALE GENOMIC DNA]</scope>
    <source>
        <strain evidence="1 2">NBC_00156</strain>
    </source>
</reference>